<reference evidence="4 5" key="1">
    <citation type="journal article" date="2015" name="Sci. Rep.">
        <title>The genome of Leishmania panamensis: insights into genomics of the L. (Viannia) subgenus.</title>
        <authorList>
            <person name="Llanes A."/>
            <person name="Restrepo C.M."/>
            <person name="Vecchio G.D."/>
            <person name="Anguizola F.J."/>
            <person name="Lleonart R."/>
        </authorList>
    </citation>
    <scope>NUCLEOTIDE SEQUENCE [LARGE SCALE GENOMIC DNA]</scope>
    <source>
        <strain evidence="4 5">MHOM/PA/94/PSC-1</strain>
    </source>
</reference>
<dbReference type="InterPro" id="IPR014719">
    <property type="entry name" value="Ribosomal_bL12_C/ClpS-like"/>
</dbReference>
<dbReference type="RefSeq" id="XP_010701655.1">
    <property type="nucleotide sequence ID" value="XM_010703353.1"/>
</dbReference>
<keyword evidence="2" id="KW-0687">Ribonucleoprotein</keyword>
<dbReference type="InterPro" id="IPR000206">
    <property type="entry name" value="Ribosomal_bL12"/>
</dbReference>
<accession>A0A088RZY0</accession>
<feature type="domain" description="Large ribosomal subunit protein bL12 C-terminal" evidence="3">
    <location>
        <begin position="145"/>
        <end position="211"/>
    </location>
</feature>
<dbReference type="PANTHER" id="PTHR45987">
    <property type="entry name" value="39S RIBOSOMAL PROTEIN L12"/>
    <property type="match status" value="1"/>
</dbReference>
<evidence type="ECO:0000313" key="4">
    <source>
        <dbReference type="EMBL" id="AIO00855.1"/>
    </source>
</evidence>
<dbReference type="AlphaFoldDB" id="A0A088RZY0"/>
<keyword evidence="1" id="KW-0689">Ribosomal protein</keyword>
<dbReference type="SUPFAM" id="SSF54736">
    <property type="entry name" value="ClpS-like"/>
    <property type="match status" value="1"/>
</dbReference>
<dbReference type="eggNOG" id="KOG1715">
    <property type="taxonomic scope" value="Eukaryota"/>
</dbReference>
<dbReference type="VEuPathDB" id="TriTrypDB:LPMP_312710"/>
<protein>
    <submittedName>
        <fullName evidence="4">Ribosomal protein l7/l12-like protein</fullName>
    </submittedName>
</protein>
<dbReference type="GO" id="GO:0006412">
    <property type="term" value="P:translation"/>
    <property type="evidence" value="ECO:0007669"/>
    <property type="project" value="InterPro"/>
</dbReference>
<dbReference type="PANTHER" id="PTHR45987:SF4">
    <property type="entry name" value="LARGE RIBOSOMAL SUBUNIT PROTEIN BL12M"/>
    <property type="match status" value="1"/>
</dbReference>
<dbReference type="Gene3D" id="3.30.1390.10">
    <property type="match status" value="1"/>
</dbReference>
<dbReference type="GO" id="GO:0003735">
    <property type="term" value="F:structural constituent of ribosome"/>
    <property type="evidence" value="ECO:0007669"/>
    <property type="project" value="InterPro"/>
</dbReference>
<dbReference type="Pfam" id="PF00542">
    <property type="entry name" value="Ribosomal_L12"/>
    <property type="match status" value="1"/>
</dbReference>
<dbReference type="GeneID" id="22577697"/>
<organism evidence="4 5">
    <name type="scientific">Leishmania panamensis</name>
    <dbReference type="NCBI Taxonomy" id="5679"/>
    <lineage>
        <taxon>Eukaryota</taxon>
        <taxon>Discoba</taxon>
        <taxon>Euglenozoa</taxon>
        <taxon>Kinetoplastea</taxon>
        <taxon>Metakinetoplastina</taxon>
        <taxon>Trypanosomatida</taxon>
        <taxon>Trypanosomatidae</taxon>
        <taxon>Leishmaniinae</taxon>
        <taxon>Leishmania</taxon>
        <taxon>Leishmania guyanensis species complex</taxon>
    </lineage>
</organism>
<dbReference type="CDD" id="cd00387">
    <property type="entry name" value="Ribosomal_L7_L12"/>
    <property type="match status" value="1"/>
</dbReference>
<proteinExistence type="predicted"/>
<dbReference type="OrthoDB" id="250175at2759"/>
<keyword evidence="5" id="KW-1185">Reference proteome</keyword>
<dbReference type="GO" id="GO:0003729">
    <property type="term" value="F:mRNA binding"/>
    <property type="evidence" value="ECO:0007669"/>
    <property type="project" value="TreeGrafter"/>
</dbReference>
<name>A0A088RZY0_LEIPA</name>
<dbReference type="VEuPathDB" id="TriTrypDB:LPAL13_310035100"/>
<dbReference type="InterPro" id="IPR013823">
    <property type="entry name" value="Ribosomal_bL12_C"/>
</dbReference>
<evidence type="ECO:0000256" key="1">
    <source>
        <dbReference type="ARBA" id="ARBA00022980"/>
    </source>
</evidence>
<dbReference type="GO" id="GO:1990904">
    <property type="term" value="C:ribonucleoprotein complex"/>
    <property type="evidence" value="ECO:0007669"/>
    <property type="project" value="UniProtKB-KW"/>
</dbReference>
<dbReference type="Proteomes" id="UP000063063">
    <property type="component" value="Chromosome 31"/>
</dbReference>
<evidence type="ECO:0000256" key="2">
    <source>
        <dbReference type="ARBA" id="ARBA00023274"/>
    </source>
</evidence>
<evidence type="ECO:0000313" key="5">
    <source>
        <dbReference type="Proteomes" id="UP000063063"/>
    </source>
</evidence>
<dbReference type="KEGG" id="lpan:LPMP_312710"/>
<dbReference type="GO" id="GO:0005840">
    <property type="term" value="C:ribosome"/>
    <property type="evidence" value="ECO:0007669"/>
    <property type="project" value="UniProtKB-KW"/>
</dbReference>
<sequence>MRQRVLARVVTRLSVGAAALFSSHRTIINGVASSRIPRGMVPLGVQCSEDVLEALAEAYVGMDMATMADFHKKTIAEMLRASGGGTQPTEMNYEERLLQAMGSGDGAAATPAPAAAVAPCAAASDAVAAESVASMAKKAPEKMAFDVTLKKFPAENKIKLIKELRSVCGLSIPEAKAAIEKSPGVIACQVQKADAEKLKDGMVKLGAEVELM</sequence>
<dbReference type="EMBL" id="CP009400">
    <property type="protein sequence ID" value="AIO00855.1"/>
    <property type="molecule type" value="Genomic_DNA"/>
</dbReference>
<evidence type="ECO:0000259" key="3">
    <source>
        <dbReference type="Pfam" id="PF00542"/>
    </source>
</evidence>
<gene>
    <name evidence="4" type="ORF">LPMP_312710</name>
</gene>